<evidence type="ECO:0000256" key="1">
    <source>
        <dbReference type="ARBA" id="ARBA00023229"/>
    </source>
</evidence>
<reference evidence="4 5" key="1">
    <citation type="journal article" date="2014" name="PLoS Genet.">
        <title>Phylogenetically driven sequencing of extremely halophilic archaea reveals strategies for static and dynamic osmo-response.</title>
        <authorList>
            <person name="Becker E.A."/>
            <person name="Seitzer P.M."/>
            <person name="Tritt A."/>
            <person name="Larsen D."/>
            <person name="Krusor M."/>
            <person name="Yao A.I."/>
            <person name="Wu D."/>
            <person name="Madern D."/>
            <person name="Eisen J.A."/>
            <person name="Darling A.E."/>
            <person name="Facciotti M.T."/>
        </authorList>
    </citation>
    <scope>NUCLEOTIDE SEQUENCE [LARGE SCALE GENOMIC DNA]</scope>
    <source>
        <strain evidence="4 5">GA33</strain>
    </source>
</reference>
<dbReference type="Gene3D" id="3.40.47.10">
    <property type="match status" value="1"/>
</dbReference>
<dbReference type="CDD" id="cd00829">
    <property type="entry name" value="SCP-x_thiolase"/>
    <property type="match status" value="1"/>
</dbReference>
<gene>
    <name evidence="4" type="ORF">C496_19840</name>
</gene>
<dbReference type="RefSeq" id="WP_006092095.1">
    <property type="nucleotide sequence ID" value="NZ_AOHW01000045.1"/>
</dbReference>
<dbReference type="OrthoDB" id="167534at2157"/>
<dbReference type="Pfam" id="PF00108">
    <property type="entry name" value="Thiolase_N"/>
    <property type="match status" value="1"/>
</dbReference>
<accession>L9VKQ5</accession>
<feature type="domain" description="Thiolase C-terminal" evidence="3">
    <location>
        <begin position="263"/>
        <end position="377"/>
    </location>
</feature>
<dbReference type="Pfam" id="PF22691">
    <property type="entry name" value="Thiolase_C_1"/>
    <property type="match status" value="1"/>
</dbReference>
<sequence>MSDHDVAVVGVGQSEFGALEGQRVTEFGGRAVREALLASNVDNDGIEEAYIGNVASAAQDQTGVVGQAVLREVGVTGIPITRVENACASSTCAFREAYRTVRSGECDVVLALGVEKMTGVPTDVALKDMSGASDAEVEGPMGMTFMGVYGMRANAYMDRFGDVREELADIAVKNHSNGLANPYAHLHLDVGREDVLDSRMVADPIRLLDACPMSDGAAAAVLARGEVAEKLTDEPVYVDAVEASSGDYLDSDLEYWREELDERVSERAYREAGIGPDDLDVVEVHDAATIGELMHYEGLGLASHGEGASLVRNGDVLLDGRIPVNPSGGLKSRGHPVGATGIAQVCELVWQLRGEAGDRQVNDPTIGLAQNSGGALVGEGGVSTVTILSTR</sequence>
<dbReference type="InterPro" id="IPR020616">
    <property type="entry name" value="Thiolase_N"/>
</dbReference>
<comment type="caution">
    <text evidence="4">The sequence shown here is derived from an EMBL/GenBank/DDBJ whole genome shotgun (WGS) entry which is preliminary data.</text>
</comment>
<dbReference type="Proteomes" id="UP000011599">
    <property type="component" value="Unassembled WGS sequence"/>
</dbReference>
<proteinExistence type="predicted"/>
<dbReference type="AlphaFoldDB" id="L9VKQ5"/>
<dbReference type="PATRIC" id="fig|1114856.3.peg.4099"/>
<dbReference type="GO" id="GO:0008299">
    <property type="term" value="P:isoprenoid biosynthetic process"/>
    <property type="evidence" value="ECO:0007669"/>
    <property type="project" value="UniProtKB-KW"/>
</dbReference>
<dbReference type="EMBL" id="AOHW01000045">
    <property type="protein sequence ID" value="ELY37790.1"/>
    <property type="molecule type" value="Genomic_DNA"/>
</dbReference>
<dbReference type="SUPFAM" id="SSF53901">
    <property type="entry name" value="Thiolase-like"/>
    <property type="match status" value="1"/>
</dbReference>
<dbReference type="STRING" id="1114856.GCA_000383975_04053"/>
<dbReference type="PANTHER" id="PTHR42870">
    <property type="entry name" value="ACETYL-COA C-ACETYLTRANSFERASE"/>
    <property type="match status" value="1"/>
</dbReference>
<dbReference type="InterPro" id="IPR016039">
    <property type="entry name" value="Thiolase-like"/>
</dbReference>
<dbReference type="GO" id="GO:0016747">
    <property type="term" value="F:acyltransferase activity, transferring groups other than amino-acyl groups"/>
    <property type="evidence" value="ECO:0007669"/>
    <property type="project" value="InterPro"/>
</dbReference>
<dbReference type="InterPro" id="IPR055140">
    <property type="entry name" value="Thiolase_C_2"/>
</dbReference>
<evidence type="ECO:0000259" key="3">
    <source>
        <dbReference type="Pfam" id="PF22691"/>
    </source>
</evidence>
<dbReference type="eggNOG" id="arCOG01278">
    <property type="taxonomic scope" value="Archaea"/>
</dbReference>
<keyword evidence="1" id="KW-0414">Isoprene biosynthesis</keyword>
<dbReference type="PIRSF" id="PIRSF000429">
    <property type="entry name" value="Ac-CoA_Ac_transf"/>
    <property type="match status" value="1"/>
</dbReference>
<name>L9VKQ5_9EURY</name>
<dbReference type="InterPro" id="IPR002155">
    <property type="entry name" value="Thiolase"/>
</dbReference>
<organism evidence="4 5">
    <name type="scientific">Natronorubrum tibetense GA33</name>
    <dbReference type="NCBI Taxonomy" id="1114856"/>
    <lineage>
        <taxon>Archaea</taxon>
        <taxon>Methanobacteriati</taxon>
        <taxon>Methanobacteriota</taxon>
        <taxon>Stenosarchaea group</taxon>
        <taxon>Halobacteria</taxon>
        <taxon>Halobacteriales</taxon>
        <taxon>Natrialbaceae</taxon>
        <taxon>Natronorubrum</taxon>
    </lineage>
</organism>
<feature type="domain" description="Thiolase N-terminal" evidence="2">
    <location>
        <begin position="7"/>
        <end position="224"/>
    </location>
</feature>
<evidence type="ECO:0008006" key="6">
    <source>
        <dbReference type="Google" id="ProtNLM"/>
    </source>
</evidence>
<evidence type="ECO:0000313" key="5">
    <source>
        <dbReference type="Proteomes" id="UP000011599"/>
    </source>
</evidence>
<protein>
    <recommendedName>
        <fullName evidence="6">Propanoyl-CoA C-acyltransferase</fullName>
    </recommendedName>
</protein>
<keyword evidence="5" id="KW-1185">Reference proteome</keyword>
<evidence type="ECO:0000313" key="4">
    <source>
        <dbReference type="EMBL" id="ELY37790.1"/>
    </source>
</evidence>
<evidence type="ECO:0000259" key="2">
    <source>
        <dbReference type="Pfam" id="PF00108"/>
    </source>
</evidence>
<dbReference type="PANTHER" id="PTHR42870:SF6">
    <property type="entry name" value="ACETYL-COA C-ACYLTRANSFERASE"/>
    <property type="match status" value="1"/>
</dbReference>